<evidence type="ECO:0000313" key="1">
    <source>
        <dbReference type="EMBL" id="HHY27012.1"/>
    </source>
</evidence>
<evidence type="ECO:0000313" key="2">
    <source>
        <dbReference type="Proteomes" id="UP000553059"/>
    </source>
</evidence>
<dbReference type="Proteomes" id="UP000553059">
    <property type="component" value="Unassembled WGS sequence"/>
</dbReference>
<dbReference type="AlphaFoldDB" id="A0A7C7D5V9"/>
<organism evidence="1 2">
    <name type="scientific">Desulfitobacterium dehalogenans</name>
    <dbReference type="NCBI Taxonomy" id="36854"/>
    <lineage>
        <taxon>Bacteria</taxon>
        <taxon>Bacillati</taxon>
        <taxon>Bacillota</taxon>
        <taxon>Clostridia</taxon>
        <taxon>Eubacteriales</taxon>
        <taxon>Desulfitobacteriaceae</taxon>
        <taxon>Desulfitobacterium</taxon>
    </lineage>
</organism>
<name>A0A7C7D5V9_9FIRM</name>
<proteinExistence type="predicted"/>
<dbReference type="EMBL" id="DUTF01000222">
    <property type="protein sequence ID" value="HHY27012.1"/>
    <property type="molecule type" value="Genomic_DNA"/>
</dbReference>
<reference evidence="1 2" key="1">
    <citation type="journal article" date="2020" name="Biotechnol. Biofuels">
        <title>New insights from the biogas microbiome by comprehensive genome-resolved metagenomics of nearly 1600 species originating from multiple anaerobic digesters.</title>
        <authorList>
            <person name="Campanaro S."/>
            <person name="Treu L."/>
            <person name="Rodriguez-R L.M."/>
            <person name="Kovalovszki A."/>
            <person name="Ziels R.M."/>
            <person name="Maus I."/>
            <person name="Zhu X."/>
            <person name="Kougias P.G."/>
            <person name="Basile A."/>
            <person name="Luo G."/>
            <person name="Schluter A."/>
            <person name="Konstantinidis K.T."/>
            <person name="Angelidaki I."/>
        </authorList>
    </citation>
    <scope>NUCLEOTIDE SEQUENCE [LARGE SCALE GENOMIC DNA]</scope>
    <source>
        <strain evidence="1">AS05jafATM_4</strain>
    </source>
</reference>
<protein>
    <submittedName>
        <fullName evidence="1">Uncharacterized protein</fullName>
    </submittedName>
</protein>
<accession>A0A7C7D5V9</accession>
<comment type="caution">
    <text evidence="1">The sequence shown here is derived from an EMBL/GenBank/DDBJ whole genome shotgun (WGS) entry which is preliminary data.</text>
</comment>
<gene>
    <name evidence="1" type="ORF">GX523_09775</name>
</gene>
<sequence length="61" mass="7356">MILTKKLLDKLRHTDYLCSKLTDEQANRLLLLYSEDPAPEPPYVWDEEHIWLTLRKMIRSN</sequence>